<dbReference type="AlphaFoldDB" id="N8VI97"/>
<protein>
    <submittedName>
        <fullName evidence="1">Uncharacterized protein</fullName>
    </submittedName>
</protein>
<sequence length="58" mass="6718">MGVLKPHNTNPITVDDIFSGQYFLHSDRALSFNKTGINSIILMYISNNNEHKKIRCYF</sequence>
<dbReference type="Proteomes" id="UP000013070">
    <property type="component" value="Unassembled WGS sequence"/>
</dbReference>
<proteinExistence type="predicted"/>
<gene>
    <name evidence="1" type="ORF">F969_01427</name>
</gene>
<reference evidence="1 2" key="1">
    <citation type="submission" date="2013-02" db="EMBL/GenBank/DDBJ databases">
        <title>The Genome Sequence of Acinetobacter sp. NIPH 899.</title>
        <authorList>
            <consortium name="The Broad Institute Genome Sequencing Platform"/>
            <consortium name="The Broad Institute Genome Sequencing Center for Infectious Disease"/>
            <person name="Cerqueira G."/>
            <person name="Feldgarden M."/>
            <person name="Courvalin P."/>
            <person name="Perichon B."/>
            <person name="Grillot-Courvalin C."/>
            <person name="Clermont D."/>
            <person name="Rocha E."/>
            <person name="Yoon E.-J."/>
            <person name="Nemec A."/>
            <person name="Walker B."/>
            <person name="Young S.K."/>
            <person name="Zeng Q."/>
            <person name="Gargeya S."/>
            <person name="Fitzgerald M."/>
            <person name="Haas B."/>
            <person name="Abouelleil A."/>
            <person name="Alvarado L."/>
            <person name="Arachchi H.M."/>
            <person name="Berlin A.M."/>
            <person name="Chapman S.B."/>
            <person name="Dewar J."/>
            <person name="Goldberg J."/>
            <person name="Griggs A."/>
            <person name="Gujja S."/>
            <person name="Hansen M."/>
            <person name="Howarth C."/>
            <person name="Imamovic A."/>
            <person name="Larimer J."/>
            <person name="McCowan C."/>
            <person name="Murphy C."/>
            <person name="Neiman D."/>
            <person name="Pearson M."/>
            <person name="Priest M."/>
            <person name="Roberts A."/>
            <person name="Saif S."/>
            <person name="Shea T."/>
            <person name="Sisk P."/>
            <person name="Sykes S."/>
            <person name="Wortman J."/>
            <person name="Nusbaum C."/>
            <person name="Birren B."/>
        </authorList>
    </citation>
    <scope>NUCLEOTIDE SEQUENCE [LARGE SCALE GENOMIC DNA]</scope>
    <source>
        <strain evidence="1 2">NIPH 899</strain>
    </source>
</reference>
<keyword evidence="2" id="KW-1185">Reference proteome</keyword>
<name>N8VI97_9GAMM</name>
<evidence type="ECO:0000313" key="1">
    <source>
        <dbReference type="EMBL" id="ENU99666.1"/>
    </source>
</evidence>
<accession>N8VI97</accession>
<comment type="caution">
    <text evidence="1">The sequence shown here is derived from an EMBL/GenBank/DDBJ whole genome shotgun (WGS) entry which is preliminary data.</text>
</comment>
<organism evidence="1 2">
    <name type="scientific">Acinetobacter variabilis</name>
    <dbReference type="NCBI Taxonomy" id="70346"/>
    <lineage>
        <taxon>Bacteria</taxon>
        <taxon>Pseudomonadati</taxon>
        <taxon>Pseudomonadota</taxon>
        <taxon>Gammaproteobacteria</taxon>
        <taxon>Moraxellales</taxon>
        <taxon>Moraxellaceae</taxon>
        <taxon>Acinetobacter</taxon>
    </lineage>
</organism>
<dbReference type="HOGENOM" id="CLU_210708_0_0_6"/>
<dbReference type="EMBL" id="APPE01000046">
    <property type="protein sequence ID" value="ENU99666.1"/>
    <property type="molecule type" value="Genomic_DNA"/>
</dbReference>
<evidence type="ECO:0000313" key="2">
    <source>
        <dbReference type="Proteomes" id="UP000013070"/>
    </source>
</evidence>